<accession>V4HX98</accession>
<feature type="domain" description="DUF7000" evidence="1">
    <location>
        <begin position="7"/>
        <end position="159"/>
    </location>
</feature>
<proteinExistence type="predicted"/>
<comment type="caution">
    <text evidence="2">The sequence shown here is derived from an EMBL/GenBank/DDBJ whole genome shotgun (WGS) entry which is preliminary data.</text>
</comment>
<dbReference type="PATRIC" id="fig|1353533.3.peg.3110"/>
<dbReference type="Proteomes" id="UP000017820">
    <property type="component" value="Unassembled WGS sequence"/>
</dbReference>
<name>V4HX98_PSEL2</name>
<dbReference type="RefSeq" id="WP_023399990.1">
    <property type="nucleotide sequence ID" value="NZ_AUSV01000049.1"/>
</dbReference>
<dbReference type="InterPro" id="IPR054269">
    <property type="entry name" value="DUF7000"/>
</dbReference>
<sequence>MVVTKSLNTRISLYKQALESGELQETYQSLVSIVQNLRTEFSKRYDGEYAVAGVLHGYLDFTYFYIQNSYLKSHKLKLAVVLNHQQVRFELWLLGQTKDVQKCYWYKLKGTEWVDTQCMPEYSVFEVPFLEDPDFDNLNELSKSVHSEFESLSIQIFKALKSHEE</sequence>
<dbReference type="EMBL" id="AUSV01000049">
    <property type="protein sequence ID" value="ESP92574.1"/>
    <property type="molecule type" value="Genomic_DNA"/>
</dbReference>
<evidence type="ECO:0000259" key="1">
    <source>
        <dbReference type="Pfam" id="PF22526"/>
    </source>
</evidence>
<dbReference type="GeneID" id="29922967"/>
<dbReference type="Pfam" id="PF22526">
    <property type="entry name" value="DUF7000"/>
    <property type="match status" value="1"/>
</dbReference>
<reference evidence="2 3" key="1">
    <citation type="submission" date="2013-07" db="EMBL/GenBank/DDBJ databases">
        <title>Draft genome sequence of Pseudoalteromonas luteoviolacea 2ta16.</title>
        <authorList>
            <person name="Allen E.E."/>
            <person name="Azam F."/>
            <person name="Podell S."/>
        </authorList>
    </citation>
    <scope>NUCLEOTIDE SEQUENCE [LARGE SCALE GENOMIC DNA]</scope>
    <source>
        <strain evidence="2 3">2ta16</strain>
    </source>
</reference>
<dbReference type="AlphaFoldDB" id="V4HX98"/>
<organism evidence="2 3">
    <name type="scientific">Pseudoalteromonas luteoviolacea (strain 2ta16)</name>
    <dbReference type="NCBI Taxonomy" id="1353533"/>
    <lineage>
        <taxon>Bacteria</taxon>
        <taxon>Pseudomonadati</taxon>
        <taxon>Pseudomonadota</taxon>
        <taxon>Gammaproteobacteria</taxon>
        <taxon>Alteromonadales</taxon>
        <taxon>Pseudoalteromonadaceae</taxon>
        <taxon>Pseudoalteromonas</taxon>
    </lineage>
</organism>
<evidence type="ECO:0000313" key="2">
    <source>
        <dbReference type="EMBL" id="ESP92574.1"/>
    </source>
</evidence>
<gene>
    <name evidence="2" type="ORF">PL2TA16_04167</name>
</gene>
<protein>
    <recommendedName>
        <fullName evidence="1">DUF7000 domain-containing protein</fullName>
    </recommendedName>
</protein>
<evidence type="ECO:0000313" key="3">
    <source>
        <dbReference type="Proteomes" id="UP000017820"/>
    </source>
</evidence>